<dbReference type="PANTHER" id="PTHR30181">
    <property type="entry name" value="MANNITOL PERMEASE IIC COMPONENT"/>
    <property type="match status" value="1"/>
</dbReference>
<dbReference type="InterPro" id="IPR003501">
    <property type="entry name" value="PTS_EIIB_2/3"/>
</dbReference>
<evidence type="ECO:0000256" key="1">
    <source>
        <dbReference type="ARBA" id="ARBA00002434"/>
    </source>
</evidence>
<keyword evidence="7" id="KW-0472">Membrane</keyword>
<keyword evidence="2" id="KW-0813">Transport</keyword>
<evidence type="ECO:0000313" key="9">
    <source>
        <dbReference type="EMBL" id="ANX13757.1"/>
    </source>
</evidence>
<sequence>MKNSSDFQLKINTIAFVCPAGMGTSVVGAAMLRKRLNLSRLKVNVYFSAVEEIPAGTELIVTHKRFKTTLQKLYPDKRHFLLDSYTDTKGYDQLMYLLRGNYLNDH</sequence>
<comment type="function">
    <text evidence="1">The phosphoenolpyruvate-dependent sugar phosphotransferase system (sugar PTS), a major carbohydrate active transport system, catalyzes the phosphorylation of incoming sugar substrates concomitantly with their translocation across the cell membrane. The enzyme II CmtAB PTS system is involved in D-mannitol transport.</text>
</comment>
<dbReference type="Proteomes" id="UP000077412">
    <property type="component" value="Chromosome"/>
</dbReference>
<dbReference type="RefSeq" id="WP_066293033.1">
    <property type="nucleotide sequence ID" value="NZ_CP016761.1"/>
</dbReference>
<gene>
    <name evidence="9" type="ORF">ABE41_017240</name>
</gene>
<dbReference type="STRING" id="255247.ABE41_017240"/>
<evidence type="ECO:0000256" key="5">
    <source>
        <dbReference type="ARBA" id="ARBA00022679"/>
    </source>
</evidence>
<evidence type="ECO:0000259" key="8">
    <source>
        <dbReference type="Pfam" id="PF02302"/>
    </source>
</evidence>
<dbReference type="GO" id="GO:0009401">
    <property type="term" value="P:phosphoenolpyruvate-dependent sugar phosphotransferase system"/>
    <property type="evidence" value="ECO:0007669"/>
    <property type="project" value="UniProtKB-KW"/>
</dbReference>
<dbReference type="PANTHER" id="PTHR30181:SF2">
    <property type="entry name" value="PTS SYSTEM MANNITOL-SPECIFIC EIICBA COMPONENT"/>
    <property type="match status" value="1"/>
</dbReference>
<feature type="transmembrane region" description="Helical" evidence="7">
    <location>
        <begin position="12"/>
        <end position="32"/>
    </location>
</feature>
<proteinExistence type="predicted"/>
<evidence type="ECO:0000256" key="4">
    <source>
        <dbReference type="ARBA" id="ARBA00022597"/>
    </source>
</evidence>
<dbReference type="KEGG" id="far:ABE41_017240"/>
<evidence type="ECO:0000256" key="3">
    <source>
        <dbReference type="ARBA" id="ARBA00022553"/>
    </source>
</evidence>
<dbReference type="Gene3D" id="3.40.50.2300">
    <property type="match status" value="1"/>
</dbReference>
<dbReference type="AlphaFoldDB" id="A0A1B1Z8G2"/>
<reference evidence="9 10" key="1">
    <citation type="submission" date="2016-08" db="EMBL/GenBank/DDBJ databases">
        <title>Complete genome sequence of Fictibacillus arsenicus G25-54, a strain with toxicity to nematodes and a potential arsenic-resistance activity.</title>
        <authorList>
            <person name="Zheng Z."/>
        </authorList>
    </citation>
    <scope>NUCLEOTIDE SEQUENCE [LARGE SCALE GENOMIC DNA]</scope>
    <source>
        <strain evidence="9 10">G25-54</strain>
    </source>
</reference>
<keyword evidence="3" id="KW-0597">Phosphoprotein</keyword>
<organism evidence="9 10">
    <name type="scientific">Fictibacillus arsenicus</name>
    <dbReference type="NCBI Taxonomy" id="255247"/>
    <lineage>
        <taxon>Bacteria</taxon>
        <taxon>Bacillati</taxon>
        <taxon>Bacillota</taxon>
        <taxon>Bacilli</taxon>
        <taxon>Bacillales</taxon>
        <taxon>Fictibacillaceae</taxon>
        <taxon>Fictibacillus</taxon>
    </lineage>
</organism>
<dbReference type="GO" id="GO:0008982">
    <property type="term" value="F:protein-N(PI)-phosphohistidine-sugar phosphotransferase activity"/>
    <property type="evidence" value="ECO:0007669"/>
    <property type="project" value="InterPro"/>
</dbReference>
<dbReference type="EMBL" id="CP016761">
    <property type="protein sequence ID" value="ANX13757.1"/>
    <property type="molecule type" value="Genomic_DNA"/>
</dbReference>
<dbReference type="InterPro" id="IPR036095">
    <property type="entry name" value="PTS_EIIB-like_sf"/>
</dbReference>
<dbReference type="OrthoDB" id="2353641at2"/>
<accession>A0A1B1Z8G2</accession>
<dbReference type="InterPro" id="IPR050893">
    <property type="entry name" value="Sugar_PTS"/>
</dbReference>
<feature type="domain" description="Phosphotransferase system EIIB component type 2/3" evidence="8">
    <location>
        <begin position="14"/>
        <end position="68"/>
    </location>
</feature>
<dbReference type="GO" id="GO:0090563">
    <property type="term" value="F:protein-phosphocysteine-sugar phosphotransferase activity"/>
    <property type="evidence" value="ECO:0007669"/>
    <property type="project" value="TreeGrafter"/>
</dbReference>
<keyword evidence="4" id="KW-0762">Sugar transport</keyword>
<evidence type="ECO:0000313" key="10">
    <source>
        <dbReference type="Proteomes" id="UP000077412"/>
    </source>
</evidence>
<keyword evidence="5" id="KW-0808">Transferase</keyword>
<name>A0A1B1Z8G2_9BACL</name>
<evidence type="ECO:0000256" key="6">
    <source>
        <dbReference type="ARBA" id="ARBA00022683"/>
    </source>
</evidence>
<keyword evidence="10" id="KW-1185">Reference proteome</keyword>
<keyword evidence="7" id="KW-0812">Transmembrane</keyword>
<keyword evidence="6" id="KW-0598">Phosphotransferase system</keyword>
<evidence type="ECO:0000256" key="7">
    <source>
        <dbReference type="SAM" id="Phobius"/>
    </source>
</evidence>
<dbReference type="GO" id="GO:0005886">
    <property type="term" value="C:plasma membrane"/>
    <property type="evidence" value="ECO:0007669"/>
    <property type="project" value="TreeGrafter"/>
</dbReference>
<dbReference type="Pfam" id="PF02302">
    <property type="entry name" value="PTS_IIB"/>
    <property type="match status" value="1"/>
</dbReference>
<keyword evidence="7" id="KW-1133">Transmembrane helix</keyword>
<evidence type="ECO:0000256" key="2">
    <source>
        <dbReference type="ARBA" id="ARBA00022448"/>
    </source>
</evidence>
<dbReference type="SUPFAM" id="SSF52794">
    <property type="entry name" value="PTS system IIB component-like"/>
    <property type="match status" value="1"/>
</dbReference>
<protein>
    <recommendedName>
        <fullName evidence="8">Phosphotransferase system EIIB component type 2/3 domain-containing protein</fullName>
    </recommendedName>
</protein>